<organism evidence="8">
    <name type="scientific">Oplegnathus fasciatus</name>
    <name type="common">Barred knifejaw</name>
    <name type="synonym">Scaradon fasciatus</name>
    <dbReference type="NCBI Taxonomy" id="163134"/>
    <lineage>
        <taxon>Eukaryota</taxon>
        <taxon>Metazoa</taxon>
        <taxon>Chordata</taxon>
        <taxon>Craniata</taxon>
        <taxon>Vertebrata</taxon>
        <taxon>Euteleostomi</taxon>
        <taxon>Actinopterygii</taxon>
        <taxon>Neopterygii</taxon>
        <taxon>Teleostei</taxon>
        <taxon>Neoteleostei</taxon>
        <taxon>Acanthomorphata</taxon>
        <taxon>Eupercaria</taxon>
        <taxon>Centrarchiformes</taxon>
        <taxon>Terapontoidei</taxon>
        <taxon>Oplegnathidae</taxon>
        <taxon>Oplegnathus</taxon>
    </lineage>
</organism>
<dbReference type="GO" id="GO:0005576">
    <property type="term" value="C:extracellular region"/>
    <property type="evidence" value="ECO:0007669"/>
    <property type="project" value="UniProtKB-SubCell"/>
</dbReference>
<evidence type="ECO:0000313" key="8">
    <source>
        <dbReference type="EMBL" id="ATU75059.1"/>
    </source>
</evidence>
<evidence type="ECO:0000256" key="4">
    <source>
        <dbReference type="ARBA" id="ARBA00022529"/>
    </source>
</evidence>
<protein>
    <submittedName>
        <fullName evidence="8">Piscidin 4</fullName>
    </submittedName>
</protein>
<evidence type="ECO:0000256" key="3">
    <source>
        <dbReference type="ARBA" id="ARBA00022525"/>
    </source>
</evidence>
<dbReference type="Pfam" id="PF08107">
    <property type="entry name" value="Antimicrobial12"/>
    <property type="match status" value="1"/>
</dbReference>
<dbReference type="GO" id="GO:0042742">
    <property type="term" value="P:defense response to bacterium"/>
    <property type="evidence" value="ECO:0007669"/>
    <property type="project" value="UniProtKB-KW"/>
</dbReference>
<dbReference type="EMBL" id="KY355637">
    <property type="protein sequence ID" value="ATU75059.1"/>
    <property type="molecule type" value="mRNA"/>
</dbReference>
<evidence type="ECO:0000256" key="7">
    <source>
        <dbReference type="SAM" id="SignalP"/>
    </source>
</evidence>
<dbReference type="AlphaFoldDB" id="A0A2D3HJX5"/>
<keyword evidence="3" id="KW-0964">Secreted</keyword>
<accession>A0A2D3HJX5</accession>
<evidence type="ECO:0000256" key="5">
    <source>
        <dbReference type="ARBA" id="ARBA00022815"/>
    </source>
</evidence>
<dbReference type="InterPro" id="IPR012515">
    <property type="entry name" value="Antimicrobial12"/>
</dbReference>
<evidence type="ECO:0000256" key="1">
    <source>
        <dbReference type="ARBA" id="ARBA00004613"/>
    </source>
</evidence>
<keyword evidence="6" id="KW-0044">Antibiotic</keyword>
<evidence type="ECO:0000256" key="6">
    <source>
        <dbReference type="ARBA" id="ARBA00023022"/>
    </source>
</evidence>
<evidence type="ECO:0000256" key="2">
    <source>
        <dbReference type="ARBA" id="ARBA00007419"/>
    </source>
</evidence>
<comment type="subcellular location">
    <subcellularLocation>
        <location evidence="1">Secreted</location>
    </subcellularLocation>
</comment>
<name>A0A2D3HJX5_OPLFA</name>
<keyword evidence="4" id="KW-0929">Antimicrobial</keyword>
<sequence length="69" mass="8034">MKCVMIFLVLTLVVLMAEPGECFFQELKEGWKNIKKAWKEEAFQKDLKKMAKKYGPDWLQKIGVTTTPP</sequence>
<feature type="signal peptide" evidence="7">
    <location>
        <begin position="1"/>
        <end position="22"/>
    </location>
</feature>
<feature type="chain" id="PRO_5013864421" evidence="7">
    <location>
        <begin position="23"/>
        <end position="69"/>
    </location>
</feature>
<keyword evidence="5" id="KW-0027">Amidation</keyword>
<proteinExistence type="evidence at transcript level"/>
<keyword evidence="7" id="KW-0732">Signal</keyword>
<reference evidence="8" key="1">
    <citation type="submission" date="2016-12" db="EMBL/GenBank/DDBJ databases">
        <title>Functional characterization of two novel piscidins from rock bream (Oplegnathus fasciatus).</title>
        <authorList>
            <person name="Bae J.-S."/>
            <person name="Jeong J.-M."/>
            <person name="Choi G.-M."/>
            <person name="Cho D.-H."/>
            <person name="Joo M.-S."/>
            <person name="Park C.-I."/>
        </authorList>
    </citation>
    <scope>NUCLEOTIDE SEQUENCE</scope>
</reference>
<comment type="similarity">
    <text evidence="2">Belongs to the pleurocidin family.</text>
</comment>